<keyword evidence="1 6" id="KW-0489">Methyltransferase</keyword>
<evidence type="ECO:0000313" key="7">
    <source>
        <dbReference type="Proteomes" id="UP000308133"/>
    </source>
</evidence>
<dbReference type="Pfam" id="PF08100">
    <property type="entry name" value="Dimerisation"/>
    <property type="match status" value="1"/>
</dbReference>
<dbReference type="GO" id="GO:0032259">
    <property type="term" value="P:methylation"/>
    <property type="evidence" value="ECO:0007669"/>
    <property type="project" value="UniProtKB-KW"/>
</dbReference>
<dbReference type="GO" id="GO:0008171">
    <property type="term" value="F:O-methyltransferase activity"/>
    <property type="evidence" value="ECO:0007669"/>
    <property type="project" value="InterPro"/>
</dbReference>
<evidence type="ECO:0000256" key="2">
    <source>
        <dbReference type="ARBA" id="ARBA00022679"/>
    </source>
</evidence>
<dbReference type="AlphaFoldDB" id="A0A4U7AZ75"/>
<dbReference type="SUPFAM" id="SSF53335">
    <property type="entry name" value="S-adenosyl-L-methionine-dependent methyltransferases"/>
    <property type="match status" value="1"/>
</dbReference>
<feature type="domain" description="O-methyltransferase dimerisation" evidence="5">
    <location>
        <begin position="80"/>
        <end position="141"/>
    </location>
</feature>
<name>A0A4U7AZ75_9PEZI</name>
<evidence type="ECO:0000259" key="5">
    <source>
        <dbReference type="Pfam" id="PF08100"/>
    </source>
</evidence>
<evidence type="ECO:0000256" key="1">
    <source>
        <dbReference type="ARBA" id="ARBA00022603"/>
    </source>
</evidence>
<protein>
    <submittedName>
        <fullName evidence="6">O-methyltransferase-like protein 11</fullName>
    </submittedName>
</protein>
<dbReference type="Pfam" id="PF00891">
    <property type="entry name" value="Methyltransf_2"/>
    <property type="match status" value="1"/>
</dbReference>
<dbReference type="InterPro" id="IPR029063">
    <property type="entry name" value="SAM-dependent_MTases_sf"/>
</dbReference>
<keyword evidence="2 6" id="KW-0808">Transferase</keyword>
<keyword evidence="3" id="KW-0949">S-adenosyl-L-methionine</keyword>
<proteinExistence type="predicted"/>
<dbReference type="InterPro" id="IPR016461">
    <property type="entry name" value="COMT-like"/>
</dbReference>
<feature type="domain" description="O-methyltransferase C-terminal" evidence="4">
    <location>
        <begin position="207"/>
        <end position="360"/>
    </location>
</feature>
<gene>
    <name evidence="6" type="ORF">C1H76_5398</name>
</gene>
<comment type="caution">
    <text evidence="6">The sequence shown here is derived from an EMBL/GenBank/DDBJ whole genome shotgun (WGS) entry which is preliminary data.</text>
</comment>
<dbReference type="Gene3D" id="1.10.10.10">
    <property type="entry name" value="Winged helix-like DNA-binding domain superfamily/Winged helix DNA-binding domain"/>
    <property type="match status" value="1"/>
</dbReference>
<dbReference type="Proteomes" id="UP000308133">
    <property type="component" value="Unassembled WGS sequence"/>
</dbReference>
<evidence type="ECO:0000313" key="6">
    <source>
        <dbReference type="EMBL" id="TKX22615.1"/>
    </source>
</evidence>
<dbReference type="EMBL" id="PTQR01000066">
    <property type="protein sequence ID" value="TKX22615.1"/>
    <property type="molecule type" value="Genomic_DNA"/>
</dbReference>
<dbReference type="PANTHER" id="PTHR43712:SF2">
    <property type="entry name" value="O-METHYLTRANSFERASE CICE"/>
    <property type="match status" value="1"/>
</dbReference>
<dbReference type="InterPro" id="IPR036388">
    <property type="entry name" value="WH-like_DNA-bd_sf"/>
</dbReference>
<dbReference type="InterPro" id="IPR036390">
    <property type="entry name" value="WH_DNA-bd_sf"/>
</dbReference>
<dbReference type="SUPFAM" id="SSF46785">
    <property type="entry name" value="Winged helix' DNA-binding domain"/>
    <property type="match status" value="1"/>
</dbReference>
<evidence type="ECO:0000256" key="3">
    <source>
        <dbReference type="ARBA" id="ARBA00022691"/>
    </source>
</evidence>
<dbReference type="PANTHER" id="PTHR43712">
    <property type="entry name" value="PUTATIVE (AFU_ORTHOLOGUE AFUA_4G14580)-RELATED"/>
    <property type="match status" value="1"/>
</dbReference>
<dbReference type="InterPro" id="IPR001077">
    <property type="entry name" value="COMT_C"/>
</dbReference>
<organism evidence="6 7">
    <name type="scientific">Elsinoe australis</name>
    <dbReference type="NCBI Taxonomy" id="40998"/>
    <lineage>
        <taxon>Eukaryota</taxon>
        <taxon>Fungi</taxon>
        <taxon>Dikarya</taxon>
        <taxon>Ascomycota</taxon>
        <taxon>Pezizomycotina</taxon>
        <taxon>Dothideomycetes</taxon>
        <taxon>Dothideomycetidae</taxon>
        <taxon>Myriangiales</taxon>
        <taxon>Elsinoaceae</taxon>
        <taxon>Elsinoe</taxon>
    </lineage>
</organism>
<accession>A0A4U7AZ75</accession>
<dbReference type="Gene3D" id="3.40.50.150">
    <property type="entry name" value="Vaccinia Virus protein VP39"/>
    <property type="match status" value="1"/>
</dbReference>
<dbReference type="GO" id="GO:0046983">
    <property type="term" value="F:protein dimerization activity"/>
    <property type="evidence" value="ECO:0007669"/>
    <property type="project" value="InterPro"/>
</dbReference>
<reference evidence="6 7" key="1">
    <citation type="submission" date="2018-02" db="EMBL/GenBank/DDBJ databases">
        <title>Draft genome sequences of Elsinoe sp., causing black scab on jojoba.</title>
        <authorList>
            <person name="Stodart B."/>
            <person name="Jeffress S."/>
            <person name="Ash G."/>
            <person name="Arun Chinnappa K."/>
        </authorList>
    </citation>
    <scope>NUCLEOTIDE SEQUENCE [LARGE SCALE GENOMIC DNA]</scope>
    <source>
        <strain evidence="6 7">Hillstone_2</strain>
    </source>
</reference>
<sequence length="380" mass="42062">MPAHRFGKNNAASVLNSLKQNLMSTVDILNSPDLKAELEETLHDDKSLPDKYMSDLAADVVDLLAELDKMLQPAHLVLADHFLGYTDTKCLVAANELRISDILAPAPLPLIELAKASSARPDRLCQILNPLCNNGIFHYNSSTASARSDAVRWAAQINFDTDSNLFDYFNAQGWVPRLHRTLGGGANAMAPGIVQDYPWAEAAGNKTVPDLGGGGGSFIATLLENFPDTRGSIYDLPHIIAHTSDLFSPGAKFEHLIDRVPQANLIAGDFFKWVPPSKVYTMKWVLHDWLDEPAVTILKNVRKAIVSGPESRLVVLDSILSEGRMGRLSRYGDINMMMTTNEQERTMAQWEKLASGAGWRIEKVYKLRDAWVQAIDLRPE</sequence>
<evidence type="ECO:0000259" key="4">
    <source>
        <dbReference type="Pfam" id="PF00891"/>
    </source>
</evidence>
<dbReference type="PROSITE" id="PS51683">
    <property type="entry name" value="SAM_OMT_II"/>
    <property type="match status" value="1"/>
</dbReference>
<dbReference type="InterPro" id="IPR012967">
    <property type="entry name" value="COMT_dimerisation"/>
</dbReference>